<dbReference type="Pfam" id="PF01048">
    <property type="entry name" value="PNP_UDP_1"/>
    <property type="match status" value="1"/>
</dbReference>
<evidence type="ECO:0000256" key="1">
    <source>
        <dbReference type="SAM" id="MobiDB-lite"/>
    </source>
</evidence>
<organism evidence="3 4">
    <name type="scientific">Thiohalorhabdus denitrificans</name>
    <dbReference type="NCBI Taxonomy" id="381306"/>
    <lineage>
        <taxon>Bacteria</taxon>
        <taxon>Pseudomonadati</taxon>
        <taxon>Pseudomonadota</taxon>
        <taxon>Gammaproteobacteria</taxon>
        <taxon>Thiohalorhabdales</taxon>
        <taxon>Thiohalorhabdaceae</taxon>
        <taxon>Thiohalorhabdus</taxon>
    </lineage>
</organism>
<feature type="domain" description="Nucleoside phosphorylase" evidence="2">
    <location>
        <begin position="30"/>
        <end position="166"/>
    </location>
</feature>
<proteinExistence type="predicted"/>
<name>A0A1G5AVY1_9GAMM</name>
<dbReference type="NCBIfam" id="TIGR03468">
    <property type="entry name" value="HpnG"/>
    <property type="match status" value="1"/>
</dbReference>
<evidence type="ECO:0000259" key="2">
    <source>
        <dbReference type="Pfam" id="PF01048"/>
    </source>
</evidence>
<evidence type="ECO:0000313" key="4">
    <source>
        <dbReference type="Proteomes" id="UP000183104"/>
    </source>
</evidence>
<sequence length="249" mass="25112">MTVGVVAALPLEAACLPAHPAEAKRPAARVEVSGPGPQRGEAAARRLATEEVEALMSWGVAGGLDPALPAGTLILPERLHAPAEPPVDAAWRSRLQGALAPRLPVSPGPLLHAGEVAAPPALKADLYRATGATAVDQESGPVARVAREAGLPFVAVRVVADPAGRGLPRVAQAALRPDGTLHGAGLLRALLREPAALPGLAALGLDLRRARATLREAGRIAGPRLGAGDGTEVPAGEANVPPARVPADA</sequence>
<protein>
    <submittedName>
        <fullName evidence="3">Adenosylhomocysteine nucleosidase</fullName>
    </submittedName>
</protein>
<dbReference type="InterPro" id="IPR035994">
    <property type="entry name" value="Nucleoside_phosphorylase_sf"/>
</dbReference>
<evidence type="ECO:0000313" key="3">
    <source>
        <dbReference type="EMBL" id="SCX81980.1"/>
    </source>
</evidence>
<dbReference type="InterPro" id="IPR000845">
    <property type="entry name" value="Nucleoside_phosphorylase_d"/>
</dbReference>
<dbReference type="GO" id="GO:0009116">
    <property type="term" value="P:nucleoside metabolic process"/>
    <property type="evidence" value="ECO:0007669"/>
    <property type="project" value="InterPro"/>
</dbReference>
<gene>
    <name evidence="3" type="ORF">SAMN05661077_0567</name>
</gene>
<keyword evidence="4" id="KW-1185">Reference proteome</keyword>
<feature type="region of interest" description="Disordered" evidence="1">
    <location>
        <begin position="221"/>
        <end position="249"/>
    </location>
</feature>
<dbReference type="RefSeq" id="WP_054966301.1">
    <property type="nucleotide sequence ID" value="NZ_FMUN01000001.1"/>
</dbReference>
<dbReference type="Proteomes" id="UP000183104">
    <property type="component" value="Unassembled WGS sequence"/>
</dbReference>
<dbReference type="EMBL" id="FMUN01000001">
    <property type="protein sequence ID" value="SCX81980.1"/>
    <property type="molecule type" value="Genomic_DNA"/>
</dbReference>
<reference evidence="4" key="1">
    <citation type="submission" date="2016-10" db="EMBL/GenBank/DDBJ databases">
        <authorList>
            <person name="Varghese N."/>
        </authorList>
    </citation>
    <scope>NUCLEOTIDE SEQUENCE [LARGE SCALE GENOMIC DNA]</scope>
    <source>
        <strain evidence="4">HL 19</strain>
    </source>
</reference>
<dbReference type="AlphaFoldDB" id="A0A1G5AVY1"/>
<dbReference type="InterPro" id="IPR017831">
    <property type="entry name" value="Hopanoid-assoc_phosphoryl_HpnG"/>
</dbReference>
<accession>A0A1G5AVY1</accession>
<dbReference type="SUPFAM" id="SSF53167">
    <property type="entry name" value="Purine and uridine phosphorylases"/>
    <property type="match status" value="1"/>
</dbReference>
<dbReference type="GO" id="GO:0003824">
    <property type="term" value="F:catalytic activity"/>
    <property type="evidence" value="ECO:0007669"/>
    <property type="project" value="InterPro"/>
</dbReference>
<feature type="region of interest" description="Disordered" evidence="1">
    <location>
        <begin position="20"/>
        <end position="43"/>
    </location>
</feature>
<dbReference type="Gene3D" id="3.40.50.1580">
    <property type="entry name" value="Nucleoside phosphorylase domain"/>
    <property type="match status" value="1"/>
</dbReference>